<feature type="transmembrane region" description="Helical" evidence="1">
    <location>
        <begin position="92"/>
        <end position="112"/>
    </location>
</feature>
<keyword evidence="3" id="KW-1185">Reference proteome</keyword>
<name>A0A446CI20_9BURK</name>
<feature type="transmembrane region" description="Helical" evidence="1">
    <location>
        <begin position="54"/>
        <end position="80"/>
    </location>
</feature>
<keyword evidence="1" id="KW-0472">Membrane</keyword>
<keyword evidence="1" id="KW-0812">Transmembrane</keyword>
<evidence type="ECO:0000256" key="1">
    <source>
        <dbReference type="SAM" id="Phobius"/>
    </source>
</evidence>
<dbReference type="EMBL" id="UFQB01000012">
    <property type="protein sequence ID" value="SSW67512.1"/>
    <property type="molecule type" value="Genomic_DNA"/>
</dbReference>
<protein>
    <submittedName>
        <fullName evidence="2">Uncharacterized protein</fullName>
    </submittedName>
</protein>
<evidence type="ECO:0000313" key="2">
    <source>
        <dbReference type="EMBL" id="SSW67512.1"/>
    </source>
</evidence>
<gene>
    <name evidence="2" type="ORF">AGI3411_03175</name>
</gene>
<sequence>MGIFKGMRRSLVAFGIVAVLGVLSMGALGAALYYAGYPVLAPLYGKLDDWHGDWVWPATIATGSAWSLSFLAAGALNLRLERSRLGSAARRAVYAATLWIGAVAAWIVAGAFQPA</sequence>
<organism evidence="2 3">
    <name type="scientific">Achromobacter agilis</name>
    <dbReference type="NCBI Taxonomy" id="1353888"/>
    <lineage>
        <taxon>Bacteria</taxon>
        <taxon>Pseudomonadati</taxon>
        <taxon>Pseudomonadota</taxon>
        <taxon>Betaproteobacteria</taxon>
        <taxon>Burkholderiales</taxon>
        <taxon>Alcaligenaceae</taxon>
        <taxon>Achromobacter</taxon>
    </lineage>
</organism>
<proteinExistence type="predicted"/>
<dbReference type="OrthoDB" id="8690194at2"/>
<dbReference type="AlphaFoldDB" id="A0A446CI20"/>
<keyword evidence="1" id="KW-1133">Transmembrane helix</keyword>
<reference evidence="2 3" key="1">
    <citation type="submission" date="2018-07" db="EMBL/GenBank/DDBJ databases">
        <authorList>
            <person name="Peeters C."/>
        </authorList>
    </citation>
    <scope>NUCLEOTIDE SEQUENCE [LARGE SCALE GENOMIC DNA]</scope>
    <source>
        <strain evidence="2 3">LMG 3411</strain>
    </source>
</reference>
<dbReference type="RefSeq" id="WP_129528351.1">
    <property type="nucleotide sequence ID" value="NZ_UFQB01000012.1"/>
</dbReference>
<evidence type="ECO:0000313" key="3">
    <source>
        <dbReference type="Proteomes" id="UP000289184"/>
    </source>
</evidence>
<accession>A0A446CI20</accession>
<feature type="transmembrane region" description="Helical" evidence="1">
    <location>
        <begin position="12"/>
        <end position="34"/>
    </location>
</feature>
<dbReference type="Proteomes" id="UP000289184">
    <property type="component" value="Unassembled WGS sequence"/>
</dbReference>